<dbReference type="InterPro" id="IPR008962">
    <property type="entry name" value="PapD-like_sf"/>
</dbReference>
<dbReference type="InterPro" id="IPR037224">
    <property type="entry name" value="PapC_N_sf"/>
</dbReference>
<evidence type="ECO:0000256" key="1">
    <source>
        <dbReference type="ARBA" id="ARBA00004571"/>
    </source>
</evidence>
<keyword evidence="4" id="KW-1134">Transmembrane beta strand</keyword>
<dbReference type="OrthoDB" id="6466880at2"/>
<evidence type="ECO:0000256" key="9">
    <source>
        <dbReference type="ARBA" id="ARBA00023237"/>
    </source>
</evidence>
<comment type="similarity">
    <text evidence="2">Belongs to the fimbrial export usher family.</text>
</comment>
<dbReference type="Gene3D" id="2.60.40.10">
    <property type="entry name" value="Immunoglobulins"/>
    <property type="match status" value="2"/>
</dbReference>
<dbReference type="InterPro" id="IPR043142">
    <property type="entry name" value="PapC-like_C_sf"/>
</dbReference>
<keyword evidence="7" id="KW-0732">Signal</keyword>
<evidence type="ECO:0000256" key="4">
    <source>
        <dbReference type="ARBA" id="ARBA00022452"/>
    </source>
</evidence>
<dbReference type="InterPro" id="IPR016148">
    <property type="entry name" value="Pili_assmbl_chaperone_C"/>
</dbReference>
<dbReference type="GO" id="GO:0009279">
    <property type="term" value="C:cell outer membrane"/>
    <property type="evidence" value="ECO:0007669"/>
    <property type="project" value="UniProtKB-SubCell"/>
</dbReference>
<dbReference type="GO" id="GO:0015473">
    <property type="term" value="F:fimbrial usher porin activity"/>
    <property type="evidence" value="ECO:0007669"/>
    <property type="project" value="InterPro"/>
</dbReference>
<dbReference type="AlphaFoldDB" id="A0A140STC3"/>
<dbReference type="Gene3D" id="2.60.40.3110">
    <property type="match status" value="1"/>
</dbReference>
<dbReference type="Pfam" id="PF13954">
    <property type="entry name" value="PapC_N"/>
    <property type="match status" value="1"/>
</dbReference>
<reference evidence="15" key="2">
    <citation type="submission" date="2012-04" db="EMBL/GenBank/DDBJ databases">
        <title>Complete genome sequence of Providencia stuartii clinical isolate MRSN 2154.</title>
        <authorList>
            <person name="Clifford R.J."/>
            <person name="Hang J."/>
            <person name="Riley M.C."/>
            <person name="Onmus-Leone F."/>
            <person name="Kuschner R.A."/>
            <person name="Lesho E.P."/>
            <person name="Waterman P.E."/>
        </authorList>
    </citation>
    <scope>NUCLEOTIDE SEQUENCE [LARGE SCALE GENOMIC DNA]</scope>
    <source>
        <strain evidence="15">MRSN 2154</strain>
    </source>
</reference>
<evidence type="ECO:0000256" key="7">
    <source>
        <dbReference type="ARBA" id="ARBA00022729"/>
    </source>
</evidence>
<dbReference type="GO" id="GO:0071555">
    <property type="term" value="P:cell wall organization"/>
    <property type="evidence" value="ECO:0007669"/>
    <property type="project" value="InterPro"/>
</dbReference>
<keyword evidence="3" id="KW-0813">Transport</keyword>
<dbReference type="Gene3D" id="2.60.40.2610">
    <property type="entry name" value="Outer membrane usher protein FimD, plug domain"/>
    <property type="match status" value="1"/>
</dbReference>
<dbReference type="InterPro" id="IPR025949">
    <property type="entry name" value="PapC-like_C"/>
</dbReference>
<dbReference type="SUPFAM" id="SSF49354">
    <property type="entry name" value="PapD-like"/>
    <property type="match status" value="1"/>
</dbReference>
<evidence type="ECO:0000313" key="14">
    <source>
        <dbReference type="EMBL" id="AFH95887.1"/>
    </source>
</evidence>
<dbReference type="PANTHER" id="PTHR30451">
    <property type="entry name" value="OUTER MEMBRANE USHER PROTEIN"/>
    <property type="match status" value="1"/>
</dbReference>
<evidence type="ECO:0000256" key="6">
    <source>
        <dbReference type="ARBA" id="ARBA00022692"/>
    </source>
</evidence>
<evidence type="ECO:0000256" key="5">
    <source>
        <dbReference type="ARBA" id="ARBA00022558"/>
    </source>
</evidence>
<feature type="domain" description="PapC N-terminal" evidence="13">
    <location>
        <begin position="257"/>
        <end position="400"/>
    </location>
</feature>
<keyword evidence="9" id="KW-0998">Cell outer membrane</keyword>
<keyword evidence="8" id="KW-0472">Membrane</keyword>
<dbReference type="KEGG" id="psi:S70_20515"/>
<dbReference type="Pfam" id="PF00577">
    <property type="entry name" value="Usher"/>
    <property type="match status" value="1"/>
</dbReference>
<dbReference type="SUPFAM" id="SSF49584">
    <property type="entry name" value="Periplasmic chaperone C-domain"/>
    <property type="match status" value="1"/>
</dbReference>
<dbReference type="PANTHER" id="PTHR30451:SF21">
    <property type="entry name" value="FIMBRIAL USHER DOMAIN-CONTAINING PROTEIN YDET-RELATED"/>
    <property type="match status" value="1"/>
</dbReference>
<dbReference type="PRINTS" id="PR00969">
    <property type="entry name" value="CHAPERONPILI"/>
</dbReference>
<keyword evidence="5" id="KW-1029">Fimbrium biogenesis</keyword>
<dbReference type="Gene3D" id="3.10.20.410">
    <property type="match status" value="1"/>
</dbReference>
<feature type="domain" description="Pili assembly chaperone C-terminal" evidence="11">
    <location>
        <begin position="168"/>
        <end position="223"/>
    </location>
</feature>
<dbReference type="Pfam" id="PF02753">
    <property type="entry name" value="PapD_C"/>
    <property type="match status" value="1"/>
</dbReference>
<reference evidence="14 15" key="1">
    <citation type="journal article" date="2012" name="J. Bacteriol.">
        <title>Complete Genome Sequence of Providencia stuartii Clinical Isolate MRSN 2154.</title>
        <authorList>
            <person name="Clifford R.J."/>
            <person name="Hang J."/>
            <person name="Riley M.C."/>
            <person name="Onmus-Leone F."/>
            <person name="Kuschner R.A."/>
            <person name="Lesho E.P."/>
            <person name="Waterman P.E."/>
        </authorList>
    </citation>
    <scope>NUCLEOTIDE SEQUENCE [LARGE SCALE GENOMIC DNA]</scope>
    <source>
        <strain evidence="14 15">MRSN 2154</strain>
    </source>
</reference>
<dbReference type="Proteomes" id="UP000005012">
    <property type="component" value="Chromosome"/>
</dbReference>
<name>A0A140STC3_PROSM</name>
<proteinExistence type="inferred from homology"/>
<evidence type="ECO:0000259" key="12">
    <source>
        <dbReference type="Pfam" id="PF13953"/>
    </source>
</evidence>
<dbReference type="Pfam" id="PF00345">
    <property type="entry name" value="PapD_N"/>
    <property type="match status" value="1"/>
</dbReference>
<organism evidence="14 15">
    <name type="scientific">Providencia stuartii (strain MRSN 2154)</name>
    <dbReference type="NCBI Taxonomy" id="1157951"/>
    <lineage>
        <taxon>Bacteria</taxon>
        <taxon>Pseudomonadati</taxon>
        <taxon>Pseudomonadota</taxon>
        <taxon>Gammaproteobacteria</taxon>
        <taxon>Enterobacterales</taxon>
        <taxon>Morganellaceae</taxon>
        <taxon>Providencia</taxon>
    </lineage>
</organism>
<dbReference type="SUPFAM" id="SSF141729">
    <property type="entry name" value="FimD N-terminal domain-like"/>
    <property type="match status" value="1"/>
</dbReference>
<protein>
    <submittedName>
        <fullName evidence="14">Outer membrane protein</fullName>
    </submittedName>
</protein>
<feature type="domain" description="PapC-like C-terminal" evidence="12">
    <location>
        <begin position="967"/>
        <end position="1037"/>
    </location>
</feature>
<dbReference type="InterPro" id="IPR016147">
    <property type="entry name" value="Pili_assmbl_chaperone_N"/>
</dbReference>
<evidence type="ECO:0000256" key="2">
    <source>
        <dbReference type="ARBA" id="ARBA00008064"/>
    </source>
</evidence>
<evidence type="ECO:0000256" key="3">
    <source>
        <dbReference type="ARBA" id="ARBA00022448"/>
    </source>
</evidence>
<comment type="subcellular location">
    <subcellularLocation>
        <location evidence="1">Cell outer membrane</location>
        <topology evidence="1">Multi-pass membrane protein</topology>
    </subcellularLocation>
</comment>
<accession>A0A140STC3</accession>
<keyword evidence="6" id="KW-0812">Transmembrane</keyword>
<gene>
    <name evidence="14" type="ordered locus">S70_20515</name>
</gene>
<evidence type="ECO:0000256" key="8">
    <source>
        <dbReference type="ARBA" id="ARBA00023136"/>
    </source>
</evidence>
<dbReference type="HOGENOM" id="CLU_009120_3_1_6"/>
<dbReference type="GO" id="GO:0030288">
    <property type="term" value="C:outer membrane-bounded periplasmic space"/>
    <property type="evidence" value="ECO:0007669"/>
    <property type="project" value="InterPro"/>
</dbReference>
<dbReference type="EMBL" id="CP003488">
    <property type="protein sequence ID" value="AFH95887.1"/>
    <property type="molecule type" value="Genomic_DNA"/>
</dbReference>
<dbReference type="Gene3D" id="2.60.40.2070">
    <property type="match status" value="1"/>
</dbReference>
<feature type="domain" description="Pili assembly chaperone N-terminal" evidence="10">
    <location>
        <begin position="30"/>
        <end position="145"/>
    </location>
</feature>
<dbReference type="InterPro" id="IPR042186">
    <property type="entry name" value="FimD_plug_dom"/>
</dbReference>
<evidence type="ECO:0000259" key="13">
    <source>
        <dbReference type="Pfam" id="PF13954"/>
    </source>
</evidence>
<evidence type="ECO:0000313" key="15">
    <source>
        <dbReference type="Proteomes" id="UP000005012"/>
    </source>
</evidence>
<dbReference type="InterPro" id="IPR036316">
    <property type="entry name" value="Pili_assmbl_chap_C_dom_sf"/>
</dbReference>
<dbReference type="InterPro" id="IPR013783">
    <property type="entry name" value="Ig-like_fold"/>
</dbReference>
<dbReference type="InterPro" id="IPR000015">
    <property type="entry name" value="Fimb_usher"/>
</dbReference>
<evidence type="ECO:0000259" key="10">
    <source>
        <dbReference type="Pfam" id="PF00345"/>
    </source>
</evidence>
<dbReference type="InterPro" id="IPR001829">
    <property type="entry name" value="Pili_assmbl_chaperone_bac"/>
</dbReference>
<dbReference type="PATRIC" id="fig|1157951.4.peg.4126"/>
<dbReference type="InterPro" id="IPR025885">
    <property type="entry name" value="PapC_N"/>
</dbReference>
<dbReference type="GO" id="GO:0009297">
    <property type="term" value="P:pilus assembly"/>
    <property type="evidence" value="ECO:0007669"/>
    <property type="project" value="InterPro"/>
</dbReference>
<evidence type="ECO:0000259" key="11">
    <source>
        <dbReference type="Pfam" id="PF02753"/>
    </source>
</evidence>
<dbReference type="Pfam" id="PF13953">
    <property type="entry name" value="PapC_C"/>
    <property type="match status" value="1"/>
</dbReference>
<sequence length="1059" mass="121264">MRERFSSLSLIIMKITVTFLLLLPFLSYAGIIINGTRFVYPENDREISLSIENPEEQTTYLIQSWVEKDNQRSNDFIITPPLFKLKPASLNKLRVIKVAPLNQTVQETLYWLHIKSLPAIHENTENNLHIVVKSSFKLFYRPESLNSSAESAFKEITFSYNNQKVTATNPTGHYITLRELYLNGKEIAEPGMIAPFGQLSWKIVLPQLNSVSWSALNDYGGKTQLISQQLFNDDEKNNINLLMLFLITTPLLAYAEYFNLEALDNIENINDIENIILNLDNQPEGIYAVDVIVNNVRLFTENVSFQYIDQQLVPIFSRNQLLKIGLHEKTLNTMAFDKNDNLASHLSTIIEGYFHHFDFNHLTLDINIPHHYLNSDTNENNLQSQWDDGVTSAYIDYNLSGSYNSNKYINDNNSFNLSLQNGINYLGWRLRNNLVYSNSHQQWESYNTTLSYPIRSLKSQFILGEYYLASSFFIPYSFKGISLSNDELMFPDYDAYYSPILQGINHSPAQVTVRQNNIIIYNDYLPAGPFTLNQLKPLAHKGVLEMTITESSGRVRQYQYPFSSSPLMIKKGQFRYALNSGMVSNRSRSAPPYFFHSEIKYGINNNITAYTGSIFSSPFKSLILGSSFSANEIGDLTIDWTQSYSQKNKSNSYQFEYSKLITPTATEFTFNVQWTDNPKLRQFTDVLDKINLSNTAYPQQIIKLHLSQGLGYFGNISLSASQQRFREQRGYQWAYNLNYSGNINEYHFSLNCQSNYSIIEQKPEYIFSASIIIPVNTWLPNTHFSYQSQYAPNNYQSQQATLTGAILEDNFISYTLQHNSLNNRCCMRPKNESDTRFYTQYHHNKFILNAGYGYKQEHQLHYGFRSSVVAHPYGITLTPSRGETSALLVVPNTQDVRLDAQLNTNTDSKGHAIINQLQPYRRNNFVIDTQTLPVDTEIETSFQSILPTKGALVLVHFPVKRGKRSFFTIRLADGKLAPFGALASLVTEKGELTSNDINVGIINDMGQVYLSGLEPSGTIKLKWGAKQSQQCEFQYQLLETDLNQGFYHVPVICQRKEAL</sequence>
<dbReference type="RefSeq" id="WP_014658313.1">
    <property type="nucleotide sequence ID" value="NC_017731.1"/>
</dbReference>